<feature type="domain" description="Type II secretion system protein GspF" evidence="10">
    <location>
        <begin position="271"/>
        <end position="393"/>
    </location>
</feature>
<keyword evidence="6 9" id="KW-1133">Transmembrane helix</keyword>
<reference evidence="11" key="2">
    <citation type="submission" date="2020-09" db="EMBL/GenBank/DDBJ databases">
        <authorList>
            <person name="Sun Q."/>
            <person name="Zhou Y."/>
        </authorList>
    </citation>
    <scope>NUCLEOTIDE SEQUENCE</scope>
    <source>
        <strain evidence="11">CGMCC 1.7086</strain>
    </source>
</reference>
<evidence type="ECO:0000256" key="9">
    <source>
        <dbReference type="SAM" id="Phobius"/>
    </source>
</evidence>
<dbReference type="Pfam" id="PF00482">
    <property type="entry name" value="T2SSF"/>
    <property type="match status" value="2"/>
</dbReference>
<dbReference type="GO" id="GO:0015628">
    <property type="term" value="P:protein secretion by the type II secretion system"/>
    <property type="evidence" value="ECO:0007669"/>
    <property type="project" value="TreeGrafter"/>
</dbReference>
<dbReference type="PRINTS" id="PR00812">
    <property type="entry name" value="BCTERIALGSPF"/>
</dbReference>
<dbReference type="Proteomes" id="UP000606935">
    <property type="component" value="Unassembled WGS sequence"/>
</dbReference>
<keyword evidence="5 9" id="KW-0812">Transmembrane</keyword>
<evidence type="ECO:0000259" key="10">
    <source>
        <dbReference type="Pfam" id="PF00482"/>
    </source>
</evidence>
<evidence type="ECO:0000256" key="2">
    <source>
        <dbReference type="ARBA" id="ARBA00005745"/>
    </source>
</evidence>
<sequence length="404" mass="45659">MPQFDYQARTREGAMQTGTVDAQDQSSAAQVLLNRDLVPIVIQASAEKSQRRIAWFQPRVGLDELVIFARQMYSLTKSGIPILRAIGGLAESSSSIRMREALQDVVEHLERGHSLSNALHRHSRVFNSLFVSVVHVGENTGRLDEAFRLLAQYLEREQETRKQIKAATRYPMFVLIAIVLALVIMNIWVIPTFAGMFAKLGADLPTMTKILIGMSNLFVHYWHWMLLAVTGGWFLLRRYLKSTQGAFNWDRYKLRLYAVGSILRRSLLSRFARSFAMMTRAGVPLTHALNLVADAVDNKYMAKQIIDMRRNIEKGESLSRVCAGSKLFTPLVLQMISVGEETGRVDELLTDVAEFYEREVEYDLKSLTAKIEPILIGIVAVMVLVLALGIFTPMWDMARAYRGG</sequence>
<dbReference type="FunFam" id="1.20.81.30:FF:000001">
    <property type="entry name" value="Type II secretion system protein F"/>
    <property type="match status" value="2"/>
</dbReference>
<evidence type="ECO:0000256" key="1">
    <source>
        <dbReference type="ARBA" id="ARBA00004429"/>
    </source>
</evidence>
<evidence type="ECO:0000256" key="8">
    <source>
        <dbReference type="SAM" id="MobiDB-lite"/>
    </source>
</evidence>
<gene>
    <name evidence="11" type="primary">mshG</name>
    <name evidence="11" type="ORF">GCM10010982_26870</name>
</gene>
<dbReference type="EMBL" id="BMLS01000004">
    <property type="protein sequence ID" value="GGO71327.1"/>
    <property type="molecule type" value="Genomic_DNA"/>
</dbReference>
<evidence type="ECO:0000313" key="12">
    <source>
        <dbReference type="Proteomes" id="UP000606935"/>
    </source>
</evidence>
<evidence type="ECO:0000256" key="5">
    <source>
        <dbReference type="ARBA" id="ARBA00022692"/>
    </source>
</evidence>
<reference evidence="11" key="1">
    <citation type="journal article" date="2014" name="Int. J. Syst. Evol. Microbiol.">
        <title>Complete genome sequence of Corynebacterium casei LMG S-19264T (=DSM 44701T), isolated from a smear-ripened cheese.</title>
        <authorList>
            <consortium name="US DOE Joint Genome Institute (JGI-PGF)"/>
            <person name="Walter F."/>
            <person name="Albersmeier A."/>
            <person name="Kalinowski J."/>
            <person name="Ruckert C."/>
        </authorList>
    </citation>
    <scope>NUCLEOTIDE SEQUENCE</scope>
    <source>
        <strain evidence="11">CGMCC 1.7086</strain>
    </source>
</reference>
<keyword evidence="4" id="KW-0997">Cell inner membrane</keyword>
<evidence type="ECO:0000256" key="3">
    <source>
        <dbReference type="ARBA" id="ARBA00022475"/>
    </source>
</evidence>
<feature type="transmembrane region" description="Helical" evidence="9">
    <location>
        <begin position="374"/>
        <end position="395"/>
    </location>
</feature>
<evidence type="ECO:0000256" key="6">
    <source>
        <dbReference type="ARBA" id="ARBA00022989"/>
    </source>
</evidence>
<name>A0A917Z2R0_9ALTE</name>
<dbReference type="AlphaFoldDB" id="A0A917Z2R0"/>
<feature type="region of interest" description="Disordered" evidence="8">
    <location>
        <begin position="1"/>
        <end position="21"/>
    </location>
</feature>
<feature type="domain" description="Type II secretion system protein GspF" evidence="10">
    <location>
        <begin position="68"/>
        <end position="191"/>
    </location>
</feature>
<accession>A0A917Z2R0</accession>
<organism evidence="11 12">
    <name type="scientific">Bowmanella pacifica</name>
    <dbReference type="NCBI Taxonomy" id="502051"/>
    <lineage>
        <taxon>Bacteria</taxon>
        <taxon>Pseudomonadati</taxon>
        <taxon>Pseudomonadota</taxon>
        <taxon>Gammaproteobacteria</taxon>
        <taxon>Alteromonadales</taxon>
        <taxon>Alteromonadaceae</taxon>
        <taxon>Bowmanella</taxon>
    </lineage>
</organism>
<dbReference type="GO" id="GO:0005886">
    <property type="term" value="C:plasma membrane"/>
    <property type="evidence" value="ECO:0007669"/>
    <property type="project" value="UniProtKB-SubCell"/>
</dbReference>
<protein>
    <submittedName>
        <fullName evidence="11">MSHA biogenesis protein MshG</fullName>
    </submittedName>
</protein>
<dbReference type="PANTHER" id="PTHR30012:SF4">
    <property type="entry name" value="MSHA BIOGENESIS PROTEIN MSHG"/>
    <property type="match status" value="1"/>
</dbReference>
<keyword evidence="7 9" id="KW-0472">Membrane</keyword>
<keyword evidence="12" id="KW-1185">Reference proteome</keyword>
<evidence type="ECO:0000256" key="7">
    <source>
        <dbReference type="ARBA" id="ARBA00023136"/>
    </source>
</evidence>
<comment type="similarity">
    <text evidence="2">Belongs to the GSP F family.</text>
</comment>
<dbReference type="RefSeq" id="WP_188696085.1">
    <property type="nucleotide sequence ID" value="NZ_BMLS01000004.1"/>
</dbReference>
<feature type="transmembrane region" description="Helical" evidence="9">
    <location>
        <begin position="170"/>
        <end position="190"/>
    </location>
</feature>
<dbReference type="Gene3D" id="1.20.81.30">
    <property type="entry name" value="Type II secretion system (T2SS), domain F"/>
    <property type="match status" value="2"/>
</dbReference>
<keyword evidence="3" id="KW-1003">Cell membrane</keyword>
<proteinExistence type="inferred from homology"/>
<dbReference type="InterPro" id="IPR042094">
    <property type="entry name" value="T2SS_GspF_sf"/>
</dbReference>
<comment type="subcellular location">
    <subcellularLocation>
        <location evidence="1">Cell inner membrane</location>
        <topology evidence="1">Multi-pass membrane protein</topology>
    </subcellularLocation>
</comment>
<dbReference type="InterPro" id="IPR003004">
    <property type="entry name" value="GspF/PilC"/>
</dbReference>
<feature type="transmembrane region" description="Helical" evidence="9">
    <location>
        <begin position="210"/>
        <end position="236"/>
    </location>
</feature>
<dbReference type="PANTHER" id="PTHR30012">
    <property type="entry name" value="GENERAL SECRETION PATHWAY PROTEIN"/>
    <property type="match status" value="1"/>
</dbReference>
<evidence type="ECO:0000256" key="4">
    <source>
        <dbReference type="ARBA" id="ARBA00022519"/>
    </source>
</evidence>
<dbReference type="InterPro" id="IPR018076">
    <property type="entry name" value="T2SS_GspF_dom"/>
</dbReference>
<comment type="caution">
    <text evidence="11">The sequence shown here is derived from an EMBL/GenBank/DDBJ whole genome shotgun (WGS) entry which is preliminary data.</text>
</comment>
<evidence type="ECO:0000313" key="11">
    <source>
        <dbReference type="EMBL" id="GGO71327.1"/>
    </source>
</evidence>